<reference evidence="1" key="1">
    <citation type="journal article" date="2020" name="Nature">
        <title>Giant virus diversity and host interactions through global metagenomics.</title>
        <authorList>
            <person name="Schulz F."/>
            <person name="Roux S."/>
            <person name="Paez-Espino D."/>
            <person name="Jungbluth S."/>
            <person name="Walsh D.A."/>
            <person name="Denef V.J."/>
            <person name="McMahon K.D."/>
            <person name="Konstantinidis K.T."/>
            <person name="Eloe-Fadrosh E.A."/>
            <person name="Kyrpides N.C."/>
            <person name="Woyke T."/>
        </authorList>
    </citation>
    <scope>NUCLEOTIDE SEQUENCE</scope>
    <source>
        <strain evidence="1">GVMAG-M-3300009155-2</strain>
    </source>
</reference>
<proteinExistence type="predicted"/>
<name>A0A6C0ESG6_9ZZZZ</name>
<evidence type="ECO:0000313" key="1">
    <source>
        <dbReference type="EMBL" id="QHT31269.1"/>
    </source>
</evidence>
<dbReference type="AlphaFoldDB" id="A0A6C0ESG6"/>
<organism evidence="1">
    <name type="scientific">viral metagenome</name>
    <dbReference type="NCBI Taxonomy" id="1070528"/>
    <lineage>
        <taxon>unclassified sequences</taxon>
        <taxon>metagenomes</taxon>
        <taxon>organismal metagenomes</taxon>
    </lineage>
</organism>
<protein>
    <submittedName>
        <fullName evidence="1">Uncharacterized protein</fullName>
    </submittedName>
</protein>
<dbReference type="EMBL" id="MN738917">
    <property type="protein sequence ID" value="QHT31269.1"/>
    <property type="molecule type" value="Genomic_DNA"/>
</dbReference>
<sequence>MEIYDNYHPTGTNDYDNTPGDKILSDLKKLDRGYNKVYRNIVRKDNIIKRTGIEVYTSGGFGSQIRDAESGNYYSDTVGSAQEDLYFSVILATGECKSSNGSSTLFYLSPTHYERHFHTTLSPEIINKWTVKNQKYLSENA</sequence>
<accession>A0A6C0ESG6</accession>